<dbReference type="EMBL" id="BSXT01001907">
    <property type="protein sequence ID" value="GMF46029.1"/>
    <property type="molecule type" value="Genomic_DNA"/>
</dbReference>
<dbReference type="OrthoDB" id="101614at2759"/>
<evidence type="ECO:0000313" key="2">
    <source>
        <dbReference type="EMBL" id="GMF46029.1"/>
    </source>
</evidence>
<evidence type="ECO:0000259" key="1">
    <source>
        <dbReference type="Pfam" id="PF17921"/>
    </source>
</evidence>
<reference evidence="2" key="1">
    <citation type="submission" date="2023-04" db="EMBL/GenBank/DDBJ databases">
        <title>Phytophthora fragariaefolia NBRC 109709.</title>
        <authorList>
            <person name="Ichikawa N."/>
            <person name="Sato H."/>
            <person name="Tonouchi N."/>
        </authorList>
    </citation>
    <scope>NUCLEOTIDE SEQUENCE</scope>
    <source>
        <strain evidence="2">NBRC 109709</strain>
    </source>
</reference>
<feature type="domain" description="Integrase zinc-binding" evidence="1">
    <location>
        <begin position="191"/>
        <end position="227"/>
    </location>
</feature>
<evidence type="ECO:0000313" key="3">
    <source>
        <dbReference type="Proteomes" id="UP001165121"/>
    </source>
</evidence>
<dbReference type="Pfam" id="PF17921">
    <property type="entry name" value="Integrase_H2C2"/>
    <property type="match status" value="1"/>
</dbReference>
<accession>A0A9W7CYT5</accession>
<protein>
    <submittedName>
        <fullName evidence="2">Unnamed protein product</fullName>
    </submittedName>
</protein>
<keyword evidence="3" id="KW-1185">Reference proteome</keyword>
<dbReference type="Gene3D" id="1.10.340.70">
    <property type="match status" value="1"/>
</dbReference>
<proteinExistence type="predicted"/>
<dbReference type="InterPro" id="IPR041588">
    <property type="entry name" value="Integrase_H2C2"/>
</dbReference>
<dbReference type="Proteomes" id="UP001165121">
    <property type="component" value="Unassembled WGS sequence"/>
</dbReference>
<dbReference type="AlphaFoldDB" id="A0A9W7CYT5"/>
<name>A0A9W7CYT5_9STRA</name>
<comment type="caution">
    <text evidence="2">The sequence shown here is derived from an EMBL/GenBank/DDBJ whole genome shotgun (WGS) entry which is preliminary data.</text>
</comment>
<organism evidence="2 3">
    <name type="scientific">Phytophthora fragariaefolia</name>
    <dbReference type="NCBI Taxonomy" id="1490495"/>
    <lineage>
        <taxon>Eukaryota</taxon>
        <taxon>Sar</taxon>
        <taxon>Stramenopiles</taxon>
        <taxon>Oomycota</taxon>
        <taxon>Peronosporomycetes</taxon>
        <taxon>Peronosporales</taxon>
        <taxon>Peronosporaceae</taxon>
        <taxon>Phytophthora</taxon>
    </lineage>
</organism>
<gene>
    <name evidence="2" type="ORF">Pfra01_001677000</name>
</gene>
<sequence length="227" mass="25147">MQEYDGVYWPMPFTSRTLNEINYGIVDKEVLALLRILESLLHAAGASHDQGADEVLNVRLVDAVERLPWASRPMGSTAAAVDIGDREVADKLAGAALQRGDGEVVISEEDKLDLIALIRLDELLIPKSADSVAYVTGAYLKGEVGNLSSDEAKNGAKIAYDYEVDESDLLFYFPKTASTDEDRDLVARLVVPETLQQAFPHHYHTSLEGGHQGIGRTYHRIRAQFYW</sequence>